<dbReference type="Proteomes" id="UP000216052">
    <property type="component" value="Chromosome"/>
</dbReference>
<comment type="subcellular location">
    <subcellularLocation>
        <location evidence="1">Cell membrane</location>
        <topology evidence="1">Multi-pass membrane protein</topology>
    </subcellularLocation>
</comment>
<name>A0ABZ3JAS7_SPOA4</name>
<feature type="domain" description="MacB-like periplasmic core" evidence="9">
    <location>
        <begin position="20"/>
        <end position="243"/>
    </location>
</feature>
<keyword evidence="3 7" id="KW-0812">Transmembrane</keyword>
<evidence type="ECO:0000313" key="11">
    <source>
        <dbReference type="Proteomes" id="UP000216052"/>
    </source>
</evidence>
<dbReference type="PANTHER" id="PTHR30572:SF4">
    <property type="entry name" value="ABC TRANSPORTER PERMEASE YTRF"/>
    <property type="match status" value="1"/>
</dbReference>
<evidence type="ECO:0000256" key="7">
    <source>
        <dbReference type="SAM" id="Phobius"/>
    </source>
</evidence>
<gene>
    <name evidence="10" type="ORF">SPACI_052600</name>
</gene>
<evidence type="ECO:0000256" key="2">
    <source>
        <dbReference type="ARBA" id="ARBA00022475"/>
    </source>
</evidence>
<accession>A0ABZ3JAS7</accession>
<evidence type="ECO:0000256" key="1">
    <source>
        <dbReference type="ARBA" id="ARBA00004651"/>
    </source>
</evidence>
<reference evidence="10" key="1">
    <citation type="submission" date="2024-05" db="EMBL/GenBank/DDBJ databases">
        <title>Isolation and characterization of Sporomusa carbonis sp. nov., a carboxydotrophic hydrogenogen in the genus of Sporomusa isolated from a charcoal burning pile.</title>
        <authorList>
            <person name="Boeer T."/>
            <person name="Rosenbaum F."/>
            <person name="Eysell L."/>
            <person name="Mueller V."/>
            <person name="Daniel R."/>
            <person name="Poehlein A."/>
        </authorList>
    </citation>
    <scope>NUCLEOTIDE SEQUENCE [LARGE SCALE GENOMIC DNA]</scope>
    <source>
        <strain evidence="10">DSM 3132</strain>
    </source>
</reference>
<organism evidence="10 11">
    <name type="scientific">Sporomusa acidovorans (strain ATCC 49682 / DSM 3132 / Mol)</name>
    <dbReference type="NCBI Taxonomy" id="1123286"/>
    <lineage>
        <taxon>Bacteria</taxon>
        <taxon>Bacillati</taxon>
        <taxon>Bacillota</taxon>
        <taxon>Negativicutes</taxon>
        <taxon>Selenomonadales</taxon>
        <taxon>Sporomusaceae</taxon>
        <taxon>Sporomusa</taxon>
    </lineage>
</organism>
<keyword evidence="4 7" id="KW-1133">Transmembrane helix</keyword>
<keyword evidence="11" id="KW-1185">Reference proteome</keyword>
<dbReference type="Pfam" id="PF02687">
    <property type="entry name" value="FtsX"/>
    <property type="match status" value="1"/>
</dbReference>
<dbReference type="EMBL" id="CP155571">
    <property type="protein sequence ID" value="XFO75145.1"/>
    <property type="molecule type" value="Genomic_DNA"/>
</dbReference>
<dbReference type="InterPro" id="IPR003838">
    <property type="entry name" value="ABC3_permease_C"/>
</dbReference>
<evidence type="ECO:0000259" key="8">
    <source>
        <dbReference type="Pfam" id="PF02687"/>
    </source>
</evidence>
<sequence>MLRKTFYLAKQGFKRKKFRTWIMIMSIALACSTLFLAAVLSKGIQYTIETARERLGADLVVVPSEARQEAESAIISGNPTAFYMPRVLENQVGRIRGVKLTSPQVYLRSLDAPCCVAQVALVGIDSQRDFTVTPWLLQKSGEPLKDNQIIVGAKVISAVVGIPSQAIGMRLVFMGKPFSVASILEPTGLGTDYTVFINMNVAYQMIQDSPLYPVPVQKDQISTIMIKLEDGFDPETVAQDIRQSIPGVEPLTAGQLTRSLSRQLQGLADIVYVIGLALTLLAVILVGILFTLSVRQRMREFGLFGAMGASRNMIFRLILLEAILIAGTGGLMGVTIGYLAVYFGRDILTAFIGNLYTWPGNPYFLAVAAVALTGSLLAGVIGGLYAAFSISRLEPYDAIRRGN</sequence>
<evidence type="ECO:0000256" key="6">
    <source>
        <dbReference type="ARBA" id="ARBA00038076"/>
    </source>
</evidence>
<evidence type="ECO:0000259" key="9">
    <source>
        <dbReference type="Pfam" id="PF12704"/>
    </source>
</evidence>
<feature type="transmembrane region" description="Helical" evidence="7">
    <location>
        <begin position="363"/>
        <end position="388"/>
    </location>
</feature>
<comment type="similarity">
    <text evidence="6">Belongs to the ABC-4 integral membrane protein family.</text>
</comment>
<keyword evidence="2" id="KW-1003">Cell membrane</keyword>
<evidence type="ECO:0000256" key="4">
    <source>
        <dbReference type="ARBA" id="ARBA00022989"/>
    </source>
</evidence>
<dbReference type="PROSITE" id="PS51257">
    <property type="entry name" value="PROKAR_LIPOPROTEIN"/>
    <property type="match status" value="1"/>
</dbReference>
<dbReference type="PANTHER" id="PTHR30572">
    <property type="entry name" value="MEMBRANE COMPONENT OF TRANSPORTER-RELATED"/>
    <property type="match status" value="1"/>
</dbReference>
<evidence type="ECO:0000256" key="5">
    <source>
        <dbReference type="ARBA" id="ARBA00023136"/>
    </source>
</evidence>
<dbReference type="Pfam" id="PF12704">
    <property type="entry name" value="MacB_PCD"/>
    <property type="match status" value="1"/>
</dbReference>
<feature type="domain" description="ABC3 transporter permease C-terminal" evidence="8">
    <location>
        <begin position="273"/>
        <end position="395"/>
    </location>
</feature>
<dbReference type="RefSeq" id="WP_093792187.1">
    <property type="nucleotide sequence ID" value="NZ_CP155571.1"/>
</dbReference>
<evidence type="ECO:0000256" key="3">
    <source>
        <dbReference type="ARBA" id="ARBA00022692"/>
    </source>
</evidence>
<protein>
    <recommendedName>
        <fullName evidence="12">Macrolide export ATP-binding/permease protein MacB</fullName>
    </recommendedName>
</protein>
<feature type="transmembrane region" description="Helical" evidence="7">
    <location>
        <begin position="270"/>
        <end position="292"/>
    </location>
</feature>
<feature type="transmembrane region" description="Helical" evidence="7">
    <location>
        <begin position="313"/>
        <end position="343"/>
    </location>
</feature>
<proteinExistence type="inferred from homology"/>
<keyword evidence="5 7" id="KW-0472">Membrane</keyword>
<evidence type="ECO:0000313" key="10">
    <source>
        <dbReference type="EMBL" id="XFO75145.1"/>
    </source>
</evidence>
<evidence type="ECO:0008006" key="12">
    <source>
        <dbReference type="Google" id="ProtNLM"/>
    </source>
</evidence>
<dbReference type="InterPro" id="IPR050250">
    <property type="entry name" value="Macrolide_Exporter_MacB"/>
</dbReference>
<dbReference type="InterPro" id="IPR025857">
    <property type="entry name" value="MacB_PCD"/>
</dbReference>